<keyword evidence="4" id="KW-1185">Reference proteome</keyword>
<dbReference type="Pfam" id="PF13556">
    <property type="entry name" value="HTH_30"/>
    <property type="match status" value="1"/>
</dbReference>
<organism evidence="3 4">
    <name type="scientific">Amycolatopsis bartoniae</name>
    <dbReference type="NCBI Taxonomy" id="941986"/>
    <lineage>
        <taxon>Bacteria</taxon>
        <taxon>Bacillati</taxon>
        <taxon>Actinomycetota</taxon>
        <taxon>Actinomycetes</taxon>
        <taxon>Pseudonocardiales</taxon>
        <taxon>Pseudonocardiaceae</taxon>
        <taxon>Amycolatopsis</taxon>
    </lineage>
</organism>
<dbReference type="InterPro" id="IPR051448">
    <property type="entry name" value="CdaR-like_regulators"/>
</dbReference>
<evidence type="ECO:0000313" key="3">
    <source>
        <dbReference type="EMBL" id="GHF60658.1"/>
    </source>
</evidence>
<dbReference type="RefSeq" id="WP_229880849.1">
    <property type="nucleotide sequence ID" value="NZ_BNAV01000005.1"/>
</dbReference>
<evidence type="ECO:0000259" key="1">
    <source>
        <dbReference type="Pfam" id="PF13556"/>
    </source>
</evidence>
<sequence length="404" mass="44696">MYAERVVVEGGRPAVGEERRRRLAALLRPELPGLVDEIAREIRRAVPEYGRPLEEVHGTVLRDRVQYAVKLFVDLVEYPHLARTDADRRFRDIGRAEGHAGRSLDQLHAALRIGGRVAWRRVARIERQRALPAVDVSWLADRLFVFLDELAALSAKGHREVGVQTQDAGRALRRRLLQTILKRPPVSRSGIADLARSAGWTVPEQCALVAVDVEANGAADPALGPDVLADLREPEPCLLLPAPVTSEGLQRLSAAVHGAHLAVGPTVPLGEAASSLRWARQALRLVGEGVLPDAPVTVCADHWSTLWLLSDSALLKQVTKRRLAPLNTFPPKQRTRLAGTLFAWLQAQGNVQETANVLHVHPRTVRYRMRQIEDAFGPDLHDPTARFEIEAALRALDLLSPHER</sequence>
<evidence type="ECO:0000313" key="4">
    <source>
        <dbReference type="Proteomes" id="UP000658656"/>
    </source>
</evidence>
<evidence type="ECO:0008006" key="5">
    <source>
        <dbReference type="Google" id="ProtNLM"/>
    </source>
</evidence>
<gene>
    <name evidence="3" type="ORF">GCM10017566_37450</name>
</gene>
<reference evidence="3" key="2">
    <citation type="submission" date="2020-09" db="EMBL/GenBank/DDBJ databases">
        <authorList>
            <person name="Sun Q."/>
            <person name="Zhou Y."/>
        </authorList>
    </citation>
    <scope>NUCLEOTIDE SEQUENCE</scope>
    <source>
        <strain evidence="3">CGMCC 4.7679</strain>
    </source>
</reference>
<dbReference type="Gene3D" id="1.10.10.2840">
    <property type="entry name" value="PucR C-terminal helix-turn-helix domain"/>
    <property type="match status" value="1"/>
</dbReference>
<dbReference type="InterPro" id="IPR025736">
    <property type="entry name" value="PucR_C-HTH_dom"/>
</dbReference>
<dbReference type="InterPro" id="IPR042070">
    <property type="entry name" value="PucR_C-HTH_sf"/>
</dbReference>
<dbReference type="AlphaFoldDB" id="A0A8H9IYI2"/>
<comment type="caution">
    <text evidence="3">The sequence shown here is derived from an EMBL/GenBank/DDBJ whole genome shotgun (WGS) entry which is preliminary data.</text>
</comment>
<dbReference type="Pfam" id="PF25906">
    <property type="entry name" value="PucR-like_N"/>
    <property type="match status" value="1"/>
</dbReference>
<evidence type="ECO:0000259" key="2">
    <source>
        <dbReference type="Pfam" id="PF25906"/>
    </source>
</evidence>
<dbReference type="Proteomes" id="UP000658656">
    <property type="component" value="Unassembled WGS sequence"/>
</dbReference>
<dbReference type="InterPro" id="IPR058663">
    <property type="entry name" value="PucR-like_N"/>
</dbReference>
<proteinExistence type="predicted"/>
<dbReference type="PANTHER" id="PTHR33744">
    <property type="entry name" value="CARBOHYDRATE DIACID REGULATOR"/>
    <property type="match status" value="1"/>
</dbReference>
<accession>A0A8H9IYI2</accession>
<reference evidence="3" key="1">
    <citation type="journal article" date="2014" name="Int. J. Syst. Evol. Microbiol.">
        <title>Complete genome sequence of Corynebacterium casei LMG S-19264T (=DSM 44701T), isolated from a smear-ripened cheese.</title>
        <authorList>
            <consortium name="US DOE Joint Genome Institute (JGI-PGF)"/>
            <person name="Walter F."/>
            <person name="Albersmeier A."/>
            <person name="Kalinowski J."/>
            <person name="Ruckert C."/>
        </authorList>
    </citation>
    <scope>NUCLEOTIDE SEQUENCE</scope>
    <source>
        <strain evidence="3">CGMCC 4.7679</strain>
    </source>
</reference>
<dbReference type="EMBL" id="BNAV01000005">
    <property type="protein sequence ID" value="GHF60658.1"/>
    <property type="molecule type" value="Genomic_DNA"/>
</dbReference>
<feature type="domain" description="PucR C-terminal helix-turn-helix" evidence="1">
    <location>
        <begin position="337"/>
        <end position="395"/>
    </location>
</feature>
<dbReference type="PANTHER" id="PTHR33744:SF1">
    <property type="entry name" value="DNA-BINDING TRANSCRIPTIONAL ACTIVATOR ADER"/>
    <property type="match status" value="1"/>
</dbReference>
<feature type="domain" description="PucR-like N-terminal" evidence="2">
    <location>
        <begin position="22"/>
        <end position="181"/>
    </location>
</feature>
<name>A0A8H9IYI2_9PSEU</name>
<protein>
    <recommendedName>
        <fullName evidence="5">PucR family transcriptional regulator</fullName>
    </recommendedName>
</protein>